<gene>
    <name evidence="2" type="ORF">EHV10_08490</name>
</gene>
<reference evidence="2 3" key="1">
    <citation type="submission" date="2018-11" db="EMBL/GenBank/DDBJ databases">
        <title>Genome sequencing of Lachnoanaerobaculum sp. KCOM 2030 (= ChDC B114).</title>
        <authorList>
            <person name="Kook J.-K."/>
            <person name="Park S.-N."/>
            <person name="Lim Y.K."/>
        </authorList>
    </citation>
    <scope>NUCLEOTIDE SEQUENCE [LARGE SCALE GENOMIC DNA]</scope>
    <source>
        <strain evidence="2 3">KCOM 2030</strain>
    </source>
</reference>
<dbReference type="Proteomes" id="UP000272490">
    <property type="component" value="Unassembled WGS sequence"/>
</dbReference>
<comment type="caution">
    <text evidence="2">The sequence shown here is derived from an EMBL/GenBank/DDBJ whole genome shotgun (WGS) entry which is preliminary data.</text>
</comment>
<evidence type="ECO:0000313" key="2">
    <source>
        <dbReference type="EMBL" id="RRJ25653.1"/>
    </source>
</evidence>
<dbReference type="EMBL" id="RRCO01000003">
    <property type="protein sequence ID" value="RRJ25653.1"/>
    <property type="molecule type" value="Genomic_DNA"/>
</dbReference>
<sequence>MKKLYIGLMAALLTFTSIANVFAYSNKRFVGLLCENNEGCVYKKDNGEYARNEWVNVNYEGRSLWYYIADNTHPISATISPDGYKINLAGHWIDERDLNNFYGDFYDYDMLRMFDIVAMVFNYKYNSQKTLKMNVKRENFTSEDKAFLTYAYIYQHGDYRLTNVNKGYEPYKVAGKENIMAIMKDLTGSSNESDIQAFAKYATIKENKYWVMASGDFGDAGMAYLSENDLQLSIEGNRVKITGDVLLYKEGLGYIPARKFNAYFTISDSPDLDFVMFDELLIQ</sequence>
<dbReference type="AlphaFoldDB" id="A0A3P3QZ80"/>
<protein>
    <submittedName>
        <fullName evidence="2">Uncharacterized protein</fullName>
    </submittedName>
</protein>
<evidence type="ECO:0000256" key="1">
    <source>
        <dbReference type="SAM" id="SignalP"/>
    </source>
</evidence>
<keyword evidence="1" id="KW-0732">Signal</keyword>
<evidence type="ECO:0000313" key="3">
    <source>
        <dbReference type="Proteomes" id="UP000272490"/>
    </source>
</evidence>
<accession>A0A3P3QZ80</accession>
<keyword evidence="3" id="KW-1185">Reference proteome</keyword>
<feature type="signal peptide" evidence="1">
    <location>
        <begin position="1"/>
        <end position="19"/>
    </location>
</feature>
<dbReference type="RefSeq" id="WP_128674276.1">
    <property type="nucleotide sequence ID" value="NZ_RRCO01000003.1"/>
</dbReference>
<organism evidence="2 3">
    <name type="scientific">Lachnoanaerobaculum gingivalis</name>
    <dbReference type="NCBI Taxonomy" id="2490855"/>
    <lineage>
        <taxon>Bacteria</taxon>
        <taxon>Bacillati</taxon>
        <taxon>Bacillota</taxon>
        <taxon>Clostridia</taxon>
        <taxon>Lachnospirales</taxon>
        <taxon>Lachnospiraceae</taxon>
        <taxon>Lachnoanaerobaculum</taxon>
    </lineage>
</organism>
<feature type="chain" id="PRO_5039269362" evidence="1">
    <location>
        <begin position="20"/>
        <end position="283"/>
    </location>
</feature>
<dbReference type="OrthoDB" id="1864143at2"/>
<proteinExistence type="predicted"/>
<name>A0A3P3QZ80_9FIRM</name>